<dbReference type="RefSeq" id="WP_044217015.1">
    <property type="nucleotide sequence ID" value="NZ_CAKZLC010000302.1"/>
</dbReference>
<dbReference type="Gene3D" id="3.40.50.880">
    <property type="match status" value="1"/>
</dbReference>
<dbReference type="SUPFAM" id="SSF52317">
    <property type="entry name" value="Class I glutamine amidotransferase-like"/>
    <property type="match status" value="1"/>
</dbReference>
<gene>
    <name evidence="2" type="ORF">IX84_05105</name>
</gene>
<evidence type="ECO:0000259" key="1">
    <source>
        <dbReference type="Pfam" id="PF00117"/>
    </source>
</evidence>
<protein>
    <submittedName>
        <fullName evidence="2">GMP synthase</fullName>
    </submittedName>
</protein>
<evidence type="ECO:0000313" key="2">
    <source>
        <dbReference type="EMBL" id="KGE89146.1"/>
    </source>
</evidence>
<name>A0A098SAI4_9BACT</name>
<proteinExistence type="predicted"/>
<dbReference type="PROSITE" id="PS51273">
    <property type="entry name" value="GATASE_TYPE_1"/>
    <property type="match status" value="1"/>
</dbReference>
<keyword evidence="3" id="KW-1185">Reference proteome</keyword>
<dbReference type="AlphaFoldDB" id="A0A098SAI4"/>
<dbReference type="OrthoDB" id="639921at2"/>
<accession>A0A098SAI4</accession>
<dbReference type="InterPro" id="IPR017926">
    <property type="entry name" value="GATASE"/>
</dbReference>
<comment type="caution">
    <text evidence="2">The sequence shown here is derived from an EMBL/GenBank/DDBJ whole genome shotgun (WGS) entry which is preliminary data.</text>
</comment>
<evidence type="ECO:0000313" key="3">
    <source>
        <dbReference type="Proteomes" id="UP000029736"/>
    </source>
</evidence>
<feature type="domain" description="Glutamine amidotransferase" evidence="1">
    <location>
        <begin position="32"/>
        <end position="214"/>
    </location>
</feature>
<dbReference type="Pfam" id="PF00117">
    <property type="entry name" value="GATase"/>
    <property type="match status" value="1"/>
</dbReference>
<sequence length="272" mass="31436">MSSLRLAILDMYDNTPNQGMRCIQDIVRRFEAQYEWKIFDVRGKAEVPGMDYDIYISTGGPGSPFEGDGIWDVRYFDWMQQVWDWNLIPGNRKKHVFFICHSFQMAVRHFELAEVTERKSMSFGTFRCHMTDAGASDPNFQGLPNPFFIADFRHWQCIQPDEEKLAAMGADILALEKIRPHVPLERAVMAIRFSPEIIGTQFHPEADPDGMREHFMDPARQKAVVDEHGEEKYLRMIKHLRDSDKIGLTHEVVLPLFLHRAINALEEAPAAV</sequence>
<reference evidence="2 3" key="1">
    <citation type="journal article" date="2014" name="Int. J. Syst. Evol. Microbiol.">
        <title>Phaeodactylibacter xiamenensis gen. nov., sp. nov., a member of the family Saprospiraceae isolated from the marine alga Phaeodactylum tricornutum.</title>
        <authorList>
            <person name="Chen Z.Jr."/>
            <person name="Lei X."/>
            <person name="Lai Q."/>
            <person name="Li Y."/>
            <person name="Zhang B."/>
            <person name="Zhang J."/>
            <person name="Zhang H."/>
            <person name="Yang L."/>
            <person name="Zheng W."/>
            <person name="Tian Y."/>
            <person name="Yu Z."/>
            <person name="Xu H.Jr."/>
            <person name="Zheng T."/>
        </authorList>
    </citation>
    <scope>NUCLEOTIDE SEQUENCE [LARGE SCALE GENOMIC DNA]</scope>
    <source>
        <strain evidence="2 3">KD52</strain>
    </source>
</reference>
<dbReference type="Proteomes" id="UP000029736">
    <property type="component" value="Unassembled WGS sequence"/>
</dbReference>
<dbReference type="InterPro" id="IPR029062">
    <property type="entry name" value="Class_I_gatase-like"/>
</dbReference>
<dbReference type="EMBL" id="JPOS01000012">
    <property type="protein sequence ID" value="KGE89146.1"/>
    <property type="molecule type" value="Genomic_DNA"/>
</dbReference>
<dbReference type="STRING" id="1524460.IX84_05105"/>
<organism evidence="2 3">
    <name type="scientific">Phaeodactylibacter xiamenensis</name>
    <dbReference type="NCBI Taxonomy" id="1524460"/>
    <lineage>
        <taxon>Bacteria</taxon>
        <taxon>Pseudomonadati</taxon>
        <taxon>Bacteroidota</taxon>
        <taxon>Saprospiria</taxon>
        <taxon>Saprospirales</taxon>
        <taxon>Haliscomenobacteraceae</taxon>
        <taxon>Phaeodactylibacter</taxon>
    </lineage>
</organism>